<dbReference type="NCBIfam" id="TIGR01178">
    <property type="entry name" value="ade"/>
    <property type="match status" value="1"/>
</dbReference>
<dbReference type="GO" id="GO:0000034">
    <property type="term" value="F:adenine deaminase activity"/>
    <property type="evidence" value="ECO:0007669"/>
    <property type="project" value="UniProtKB-UniRule"/>
</dbReference>
<feature type="domain" description="Adenine deaminase C-terminal" evidence="8">
    <location>
        <begin position="407"/>
        <end position="573"/>
    </location>
</feature>
<organism evidence="9 10">
    <name type="scientific">Lacrimispora celerecrescens</name>
    <dbReference type="NCBI Taxonomy" id="29354"/>
    <lineage>
        <taxon>Bacteria</taxon>
        <taxon>Bacillati</taxon>
        <taxon>Bacillota</taxon>
        <taxon>Clostridia</taxon>
        <taxon>Lachnospirales</taxon>
        <taxon>Lachnospiraceae</taxon>
        <taxon>Lacrimispora</taxon>
    </lineage>
</organism>
<dbReference type="Pfam" id="PF13382">
    <property type="entry name" value="Adenine_deam_C"/>
    <property type="match status" value="1"/>
</dbReference>
<dbReference type="Pfam" id="PF01979">
    <property type="entry name" value="Amidohydro_1"/>
    <property type="match status" value="1"/>
</dbReference>
<dbReference type="PANTHER" id="PTHR11113:SF2">
    <property type="entry name" value="ADENINE DEAMINASE"/>
    <property type="match status" value="1"/>
</dbReference>
<dbReference type="GO" id="GO:0006146">
    <property type="term" value="P:adenine catabolic process"/>
    <property type="evidence" value="ECO:0007669"/>
    <property type="project" value="InterPro"/>
</dbReference>
<feature type="domain" description="Amidohydrolase-related" evidence="7">
    <location>
        <begin position="65"/>
        <end position="348"/>
    </location>
</feature>
<keyword evidence="10" id="KW-1185">Reference proteome</keyword>
<protein>
    <recommendedName>
        <fullName evidence="2 6">Adenine deaminase</fullName>
        <shortName evidence="6">Adenase</shortName>
        <shortName evidence="6">Adenine aminase</shortName>
        <ecNumber evidence="2 6">3.5.4.2</ecNumber>
    </recommendedName>
</protein>
<dbReference type="Gene3D" id="2.30.40.10">
    <property type="entry name" value="Urease, subunit C, domain 1"/>
    <property type="match status" value="1"/>
</dbReference>
<dbReference type="PANTHER" id="PTHR11113">
    <property type="entry name" value="N-ACETYLGLUCOSAMINE-6-PHOSPHATE DEACETYLASE"/>
    <property type="match status" value="1"/>
</dbReference>
<accession>A0A084JQB1</accession>
<evidence type="ECO:0000259" key="8">
    <source>
        <dbReference type="Pfam" id="PF13382"/>
    </source>
</evidence>
<dbReference type="EC" id="3.5.4.2" evidence="2 6"/>
<sequence length="583" mass="63361">MDRMLAERVLAASGAKKASLVLKNARVVNVFTAELENGDIAIEDGYIVGVGEYEGQTEIELGGSVVCPGLIDGHIHLESSMVAPGEFERSVVPHGTQAVITDPHEIANVAGAEGIRFMMERTKGLTLDVYFMLPSCVPATGLDESGAVLAAENLSPLYEEERVLGLAELMNSYGTVRADRGILDKVEEARNRNLLIDGHAPGLSGKELNAYVTAGVQSDHECSDWEEAVEKLKRGQWIMIREGTAARNLNALMPLFKEPYYHRCMLVTDDKHPGDLIRLGHLDYIIKKAISLGADPVHAVMMASFHPAQFFGLRDVGAVAPGYKANFIVVSDLNEFEVKQVYKNGKLVADNGAMKEEILAAEQRSVETPVRVGDSFHLDEIHPEDFHIKKKGNTIRVLCLTPGELTTKSLLAPWVEKEGVAPGVSLEQDIVKMAVLERHHNTGHMGLGFLGGYGLKRGAVATSIAHDSHNLIVAGTNDEDMALAANIVRKNRGGLAVVAEGKLLGELPLPIAGLMSEEPAEWVDERLEELKTQTRSLGIGDSIDPFMTLAFASLPVIPELRLNTYGLIDVEKQEIVETIISCM</sequence>
<dbReference type="SUPFAM" id="SSF51556">
    <property type="entry name" value="Metallo-dependent hydrolases"/>
    <property type="match status" value="1"/>
</dbReference>
<dbReference type="Gene3D" id="3.20.20.140">
    <property type="entry name" value="Metal-dependent hydrolases"/>
    <property type="match status" value="1"/>
</dbReference>
<dbReference type="Proteomes" id="UP000028525">
    <property type="component" value="Unassembled WGS sequence"/>
</dbReference>
<keyword evidence="3 6" id="KW-0378">Hydrolase</keyword>
<name>A0A084JQB1_9FIRM</name>
<proteinExistence type="inferred from homology"/>
<dbReference type="InterPro" id="IPR006680">
    <property type="entry name" value="Amidohydro-rel"/>
</dbReference>
<evidence type="ECO:0000313" key="10">
    <source>
        <dbReference type="Proteomes" id="UP000028525"/>
    </source>
</evidence>
<dbReference type="RefSeq" id="WP_038278609.1">
    <property type="nucleotide sequence ID" value="NZ_JPME01000007.1"/>
</dbReference>
<dbReference type="HAMAP" id="MF_01518">
    <property type="entry name" value="Adenine_deamin"/>
    <property type="match status" value="1"/>
</dbReference>
<dbReference type="InterPro" id="IPR026912">
    <property type="entry name" value="Adenine_deam_C"/>
</dbReference>
<evidence type="ECO:0000256" key="1">
    <source>
        <dbReference type="ARBA" id="ARBA00006773"/>
    </source>
</evidence>
<dbReference type="OrthoDB" id="9775607at2"/>
<gene>
    <name evidence="6" type="primary">ade</name>
    <name evidence="9" type="ORF">IO98_05170</name>
</gene>
<dbReference type="InterPro" id="IPR006679">
    <property type="entry name" value="Adenine_deam"/>
</dbReference>
<comment type="catalytic activity">
    <reaction evidence="5 6">
        <text>adenine + H2O + H(+) = hypoxanthine + NH4(+)</text>
        <dbReference type="Rhea" id="RHEA:23688"/>
        <dbReference type="ChEBI" id="CHEBI:15377"/>
        <dbReference type="ChEBI" id="CHEBI:15378"/>
        <dbReference type="ChEBI" id="CHEBI:16708"/>
        <dbReference type="ChEBI" id="CHEBI:17368"/>
        <dbReference type="ChEBI" id="CHEBI:28938"/>
        <dbReference type="EC" id="3.5.4.2"/>
    </reaction>
</comment>
<evidence type="ECO:0000313" key="9">
    <source>
        <dbReference type="EMBL" id="KEZ91145.1"/>
    </source>
</evidence>
<dbReference type="SUPFAM" id="SSF51338">
    <property type="entry name" value="Composite domain of metallo-dependent hydrolases"/>
    <property type="match status" value="1"/>
</dbReference>
<evidence type="ECO:0000256" key="4">
    <source>
        <dbReference type="ARBA" id="ARBA00023211"/>
    </source>
</evidence>
<comment type="caution">
    <text evidence="9">The sequence shown here is derived from an EMBL/GenBank/DDBJ whole genome shotgun (WGS) entry which is preliminary data.</text>
</comment>
<evidence type="ECO:0000256" key="6">
    <source>
        <dbReference type="HAMAP-Rule" id="MF_01518"/>
    </source>
</evidence>
<dbReference type="CDD" id="cd01295">
    <property type="entry name" value="AdeC"/>
    <property type="match status" value="1"/>
</dbReference>
<evidence type="ECO:0000256" key="3">
    <source>
        <dbReference type="ARBA" id="ARBA00022801"/>
    </source>
</evidence>
<evidence type="ECO:0000256" key="2">
    <source>
        <dbReference type="ARBA" id="ARBA00012782"/>
    </source>
</evidence>
<evidence type="ECO:0000259" key="7">
    <source>
        <dbReference type="Pfam" id="PF01979"/>
    </source>
</evidence>
<dbReference type="AlphaFoldDB" id="A0A084JQB1"/>
<comment type="similarity">
    <text evidence="1 6">Belongs to the metallo-dependent hydrolases superfamily. Adenine deaminase family.</text>
</comment>
<evidence type="ECO:0000256" key="5">
    <source>
        <dbReference type="ARBA" id="ARBA00047720"/>
    </source>
</evidence>
<keyword evidence="4 6" id="KW-0464">Manganese</keyword>
<comment type="cofactor">
    <cofactor evidence="6">
        <name>Mn(2+)</name>
        <dbReference type="ChEBI" id="CHEBI:29035"/>
    </cofactor>
</comment>
<reference evidence="9 10" key="1">
    <citation type="submission" date="2014-07" db="EMBL/GenBank/DDBJ databases">
        <title>Draft genome of Clostridium celerecrescens 152B isolated from sediments associated with methane hydrate from Krishna Godavari basin.</title>
        <authorList>
            <person name="Honkalas V.S."/>
            <person name="Dabir A.P."/>
            <person name="Arora P."/>
            <person name="Dhakephalkar P.K."/>
        </authorList>
    </citation>
    <scope>NUCLEOTIDE SEQUENCE [LARGE SCALE GENOMIC DNA]</scope>
    <source>
        <strain evidence="9 10">152B</strain>
    </source>
</reference>
<dbReference type="InterPro" id="IPR032466">
    <property type="entry name" value="Metal_Hydrolase"/>
</dbReference>
<dbReference type="InterPro" id="IPR011059">
    <property type="entry name" value="Metal-dep_hydrolase_composite"/>
</dbReference>
<dbReference type="STRING" id="29354.IO98_05170"/>
<dbReference type="EMBL" id="JPME01000007">
    <property type="protein sequence ID" value="KEZ91145.1"/>
    <property type="molecule type" value="Genomic_DNA"/>
</dbReference>